<organism evidence="9">
    <name type="scientific">Rice gall dwarf virus</name>
    <name type="common">RGDV</name>
    <dbReference type="NCBI Taxonomy" id="10986"/>
    <lineage>
        <taxon>Viruses</taxon>
        <taxon>Riboviria</taxon>
        <taxon>Orthornavirae</taxon>
        <taxon>Duplornaviricota</taxon>
        <taxon>Resentoviricetes</taxon>
        <taxon>Reovirales</taxon>
        <taxon>Sedoreoviridae</taxon>
        <taxon>Phytoreovirus</taxon>
        <taxon>Phytoreovirus betaoryzae</taxon>
    </lineage>
</organism>
<evidence type="ECO:0000256" key="1">
    <source>
        <dbReference type="ARBA" id="ARBA00004192"/>
    </source>
</evidence>
<comment type="function">
    <text evidence="8">Probable component of the transcriptional machinery present in the inner capsid. Displays dsRNA binding activity and may play an important role in the sorting of viral RNA and virion assembly. Together with the RNA-directed RNA polymerase P1 and capping enzyme P5, forms an transcriptional complex positioned near the channels situated at each of the five-fold vertices of the core.</text>
</comment>
<evidence type="ECO:0000256" key="7">
    <source>
        <dbReference type="ARBA" id="ARBA00023200"/>
    </source>
</evidence>
<evidence type="ECO:0000256" key="4">
    <source>
        <dbReference type="ARBA" id="ARBA00016841"/>
    </source>
</evidence>
<name>A1EGX5_RGDV</name>
<evidence type="ECO:0000256" key="3">
    <source>
        <dbReference type="ARBA" id="ARBA00006424"/>
    </source>
</evidence>
<dbReference type="InterPro" id="IPR009873">
    <property type="entry name" value="Phytoreo_S7"/>
</dbReference>
<keyword evidence="5" id="KW-0946">Virion</keyword>
<proteinExistence type="inferred from homology"/>
<evidence type="ECO:0000256" key="2">
    <source>
        <dbReference type="ARBA" id="ARBA00004328"/>
    </source>
</evidence>
<evidence type="ECO:0000256" key="5">
    <source>
        <dbReference type="ARBA" id="ARBA00022844"/>
    </source>
</evidence>
<dbReference type="GO" id="GO:0030430">
    <property type="term" value="C:host cell cytoplasm"/>
    <property type="evidence" value="ECO:0007669"/>
    <property type="project" value="UniProtKB-SubCell"/>
</dbReference>
<protein>
    <recommendedName>
        <fullName evidence="4">Protein P7</fullName>
    </recommendedName>
</protein>
<evidence type="ECO:0000256" key="6">
    <source>
        <dbReference type="ARBA" id="ARBA00022884"/>
    </source>
</evidence>
<evidence type="ECO:0000313" key="9">
    <source>
        <dbReference type="EMBL" id="ABL67643.1"/>
    </source>
</evidence>
<sequence>MTAIVCVSLLSEKAVLVKNLTDHVKAFYESIIGRFVSGPDTITEKRTMDSVIARKIVPSSTVILDGYGESFIRENPNATLMDIVTSSNNTAPKTTYQSIMPSMSALLGVPYVQGAFRHGVISKHGGKKTSLIILVVAPPSGFIRAASVGSSSSVVEVDSNATIKLDDTVGINSAMIKNTKLVSAAGLTAMGIEEIPIKCNSLDSLIIGWSMKYFKGYVDGYKSGVRDQATTILLNTPFKDLFVENGAGRMLPNDSVSELDESTIRNQVIEMGEGTKPDALISTHGDVFIDSESVFTSDEQEKYRKDKDEGFFKKCVCNHIIAGDYGNNVVIIENPPHSDVRGLGIKYSFQVNKPELDGTESNGIKYYSRDTPQQIHDAILDVISDTNKSLLMNSKPTERTGKEAIAVCFKNGFPKKFAMVEMEKNGVKIVGMGDSPMLVLDNYPSMLSRAEKANRKSSRAKIDAPVVKIDTEDLDTNTLLDVIKKEVGSR</sequence>
<dbReference type="EMBL" id="EF128851">
    <property type="protein sequence ID" value="ABL67643.1"/>
    <property type="molecule type" value="Genomic_RNA"/>
</dbReference>
<comment type="subcellular location">
    <subcellularLocation>
        <location evidence="1">Host cytoplasm</location>
    </subcellularLocation>
    <subcellularLocation>
        <location evidence="2">Virion</location>
    </subcellularLocation>
</comment>
<accession>A1EGX5</accession>
<organismHost>
    <name type="scientific">Oryza sativa</name>
    <name type="common">Rice</name>
    <dbReference type="NCBI Taxonomy" id="4530"/>
</organismHost>
<evidence type="ECO:0000256" key="8">
    <source>
        <dbReference type="ARBA" id="ARBA00025424"/>
    </source>
</evidence>
<dbReference type="GO" id="GO:0003723">
    <property type="term" value="F:RNA binding"/>
    <property type="evidence" value="ECO:0007669"/>
    <property type="project" value="UniProtKB-KW"/>
</dbReference>
<dbReference type="Pfam" id="PF07236">
    <property type="entry name" value="Phytoreo_S7"/>
    <property type="match status" value="1"/>
</dbReference>
<keyword evidence="7" id="KW-1035">Host cytoplasm</keyword>
<reference evidence="9" key="1">
    <citation type="submission" date="2006-11" db="EMBL/GenBank/DDBJ databases">
        <authorList>
            <person name="Liu F.X."/>
            <person name="Li H.P."/>
        </authorList>
    </citation>
    <scope>NUCLEOTIDE SEQUENCE</scope>
    <source>
        <strain evidence="9">Guangdong</strain>
    </source>
</reference>
<organismHost>
    <name type="scientific">Nephotettix cincticeps</name>
    <name type="common">Green rice leafhopper</name>
    <name type="synonym">Selenocephalus cincticeps</name>
    <dbReference type="NCBI Taxonomy" id="94400"/>
</organismHost>
<comment type="similarity">
    <text evidence="3">Belongs to the phytoreovirus protein P7 family.</text>
</comment>
<keyword evidence="6" id="KW-0694">RNA-binding</keyword>
<dbReference type="GO" id="GO:0044423">
    <property type="term" value="C:virion component"/>
    <property type="evidence" value="ECO:0007669"/>
    <property type="project" value="UniProtKB-KW"/>
</dbReference>